<feature type="compositionally biased region" description="Low complexity" evidence="1">
    <location>
        <begin position="197"/>
        <end position="219"/>
    </location>
</feature>
<dbReference type="Gene3D" id="3.40.50.300">
    <property type="entry name" value="P-loop containing nucleotide triphosphate hydrolases"/>
    <property type="match status" value="1"/>
</dbReference>
<feature type="compositionally biased region" description="Polar residues" evidence="1">
    <location>
        <begin position="315"/>
        <end position="325"/>
    </location>
</feature>
<feature type="region of interest" description="Disordered" evidence="1">
    <location>
        <begin position="134"/>
        <end position="248"/>
    </location>
</feature>
<proteinExistence type="predicted"/>
<feature type="compositionally biased region" description="Low complexity" evidence="1">
    <location>
        <begin position="273"/>
        <end position="282"/>
    </location>
</feature>
<dbReference type="InterPro" id="IPR027417">
    <property type="entry name" value="P-loop_NTPase"/>
</dbReference>
<organism evidence="2 3">
    <name type="scientific">Ectocarpus siliculosus</name>
    <name type="common">Brown alga</name>
    <name type="synonym">Conferva siliculosa</name>
    <dbReference type="NCBI Taxonomy" id="2880"/>
    <lineage>
        <taxon>Eukaryota</taxon>
        <taxon>Sar</taxon>
        <taxon>Stramenopiles</taxon>
        <taxon>Ochrophyta</taxon>
        <taxon>PX clade</taxon>
        <taxon>Phaeophyceae</taxon>
        <taxon>Ectocarpales</taxon>
        <taxon>Ectocarpaceae</taxon>
        <taxon>Ectocarpus</taxon>
    </lineage>
</organism>
<dbReference type="EMBL" id="FN649735">
    <property type="protein sequence ID" value="CBN74858.1"/>
    <property type="molecule type" value="Genomic_DNA"/>
</dbReference>
<dbReference type="SUPFAM" id="SSF52540">
    <property type="entry name" value="P-loop containing nucleoside triphosphate hydrolases"/>
    <property type="match status" value="1"/>
</dbReference>
<feature type="region of interest" description="Disordered" evidence="1">
    <location>
        <begin position="264"/>
        <end position="325"/>
    </location>
</feature>
<dbReference type="Proteomes" id="UP000002630">
    <property type="component" value="Linkage Group LG10"/>
</dbReference>
<sequence length="325" mass="33738">MPAMAADEIVRFTNKSKFSVAGGIGCGTPIGALVALLLHGTQQEVPGALPVWERFNTYWLSRRVPVHVVRYEDLLSDPEATLLGLVSFIHDVSGTEAAERYGDRIRGAPAVLNAGRRRSSKSGEEPRCTVAAAPEGTGIVPPRRNGRSGGDVCDSMSNDDDDDYGTTLETPRMGDAATCDRGSPPAAVGEGSRGREAAAAAAANTSGGEAATGAAGRSGLYRPRTSRRGVGGSLRRRYSQEQGFPPAVSSCSLRLDRLQSLYATGGPDTSRGSSSAALSSASGIVNGVDRNGVTECPPGENERAQRARPGGPTATLRQSGCFTSS</sequence>
<keyword evidence="3" id="KW-1185">Reference proteome</keyword>
<name>D8LPW6_ECTSI</name>
<accession>D8LPW6</accession>
<dbReference type="EMBL" id="FN648774">
    <property type="protein sequence ID" value="CBN74858.1"/>
    <property type="molecule type" value="Genomic_DNA"/>
</dbReference>
<evidence type="ECO:0000313" key="3">
    <source>
        <dbReference type="Proteomes" id="UP000002630"/>
    </source>
</evidence>
<evidence type="ECO:0000313" key="2">
    <source>
        <dbReference type="EMBL" id="CBN74858.1"/>
    </source>
</evidence>
<reference evidence="2 3" key="1">
    <citation type="journal article" date="2010" name="Nature">
        <title>The Ectocarpus genome and the independent evolution of multicellularity in brown algae.</title>
        <authorList>
            <person name="Cock J.M."/>
            <person name="Sterck L."/>
            <person name="Rouze P."/>
            <person name="Scornet D."/>
            <person name="Allen A.E."/>
            <person name="Amoutzias G."/>
            <person name="Anthouard V."/>
            <person name="Artiguenave F."/>
            <person name="Aury J.M."/>
            <person name="Badger J.H."/>
            <person name="Beszteri B."/>
            <person name="Billiau K."/>
            <person name="Bonnet E."/>
            <person name="Bothwell J.H."/>
            <person name="Bowler C."/>
            <person name="Boyen C."/>
            <person name="Brownlee C."/>
            <person name="Carrano C.J."/>
            <person name="Charrier B."/>
            <person name="Cho G.Y."/>
            <person name="Coelho S.M."/>
            <person name="Collen J."/>
            <person name="Corre E."/>
            <person name="Da Silva C."/>
            <person name="Delage L."/>
            <person name="Delaroque N."/>
            <person name="Dittami S.M."/>
            <person name="Doulbeau S."/>
            <person name="Elias M."/>
            <person name="Farnham G."/>
            <person name="Gachon C.M."/>
            <person name="Gschloessl B."/>
            <person name="Heesch S."/>
            <person name="Jabbari K."/>
            <person name="Jubin C."/>
            <person name="Kawai H."/>
            <person name="Kimura K."/>
            <person name="Kloareg B."/>
            <person name="Kupper F.C."/>
            <person name="Lang D."/>
            <person name="Le Bail A."/>
            <person name="Leblanc C."/>
            <person name="Lerouge P."/>
            <person name="Lohr M."/>
            <person name="Lopez P.J."/>
            <person name="Martens C."/>
            <person name="Maumus F."/>
            <person name="Michel G."/>
            <person name="Miranda-Saavedra D."/>
            <person name="Morales J."/>
            <person name="Moreau H."/>
            <person name="Motomura T."/>
            <person name="Nagasato C."/>
            <person name="Napoli C.A."/>
            <person name="Nelson D.R."/>
            <person name="Nyvall-Collen P."/>
            <person name="Peters A.F."/>
            <person name="Pommier C."/>
            <person name="Potin P."/>
            <person name="Poulain J."/>
            <person name="Quesneville H."/>
            <person name="Read B."/>
            <person name="Rensing S.A."/>
            <person name="Ritter A."/>
            <person name="Rousvoal S."/>
            <person name="Samanta M."/>
            <person name="Samson G."/>
            <person name="Schroeder D.C."/>
            <person name="Segurens B."/>
            <person name="Strittmatter M."/>
            <person name="Tonon T."/>
            <person name="Tregear J.W."/>
            <person name="Valentin K."/>
            <person name="von Dassow P."/>
            <person name="Yamagishi T."/>
            <person name="Van de Peer Y."/>
            <person name="Wincker P."/>
        </authorList>
    </citation>
    <scope>NUCLEOTIDE SEQUENCE [LARGE SCALE GENOMIC DNA]</scope>
    <source>
        <strain evidence="3">Ec32 / CCAP1310/4</strain>
    </source>
</reference>
<evidence type="ECO:0000256" key="1">
    <source>
        <dbReference type="SAM" id="MobiDB-lite"/>
    </source>
</evidence>
<protein>
    <submittedName>
        <fullName evidence="2">Uncharacterized protein</fullName>
    </submittedName>
</protein>
<dbReference type="InParanoid" id="D8LPW6"/>
<gene>
    <name evidence="2" type="ORF">Esi_0056_0017</name>
</gene>
<dbReference type="AlphaFoldDB" id="D8LPW6"/>